<dbReference type="Proteomes" id="UP000190951">
    <property type="component" value="Chromosome"/>
</dbReference>
<organism evidence="2 3">
    <name type="scientific">Clostridium felsineum</name>
    <dbReference type="NCBI Taxonomy" id="36839"/>
    <lineage>
        <taxon>Bacteria</taxon>
        <taxon>Bacillati</taxon>
        <taxon>Bacillota</taxon>
        <taxon>Clostridia</taxon>
        <taxon>Eubacteriales</taxon>
        <taxon>Clostridiaceae</taxon>
        <taxon>Clostridium</taxon>
    </lineage>
</organism>
<protein>
    <submittedName>
        <fullName evidence="2">Uncharacterized protein</fullName>
    </submittedName>
</protein>
<dbReference type="RefSeq" id="WP_077835414.1">
    <property type="nucleotide sequence ID" value="NZ_CP096983.1"/>
</dbReference>
<keyword evidence="3" id="KW-1185">Reference proteome</keyword>
<gene>
    <name evidence="2" type="ORF">CROST_016310</name>
</gene>
<dbReference type="AlphaFoldDB" id="A0A1S8LR95"/>
<dbReference type="KEGG" id="crw:CROST_016310"/>
<reference evidence="2 3" key="1">
    <citation type="submission" date="2022-04" db="EMBL/GenBank/DDBJ databases">
        <title>Genome sequence of C. roseum typestrain.</title>
        <authorList>
            <person name="Poehlein A."/>
            <person name="Schoch T."/>
            <person name="Duerre P."/>
            <person name="Daniel R."/>
        </authorList>
    </citation>
    <scope>NUCLEOTIDE SEQUENCE [LARGE SCALE GENOMIC DNA]</scope>
    <source>
        <strain evidence="2 3">DSM 7320</strain>
    </source>
</reference>
<dbReference type="EMBL" id="CP096983">
    <property type="protein sequence ID" value="URZ10915.1"/>
    <property type="molecule type" value="Genomic_DNA"/>
</dbReference>
<name>A0A1S8LR95_9CLOT</name>
<sequence>MAKYRYVYSAFWEDPDVMEQFTPEDKLFYLYVLTNPKTTQIGVYKITKKEMAFGLGYSIESINSLVCRFIEHHKLIKYDESTRELAIKNWGKYNLNKGGKPIIDCINKEFKEVQNIELVKYVAENIRNESIKDIYVNFIKNSVKNLKSNDTLDDTYSDTRYDTLTEQEEEKSKITFLGKSFNNGVSDDTLLDTVTIRGQKEKQKENKKQKENNNTTSSKDTVLSNIGLEEIEKKDDAEVGYGENFFVKILDYYKLKAHVIIEKPDDVVLAQQLATEGITLDLIKMGIDLAFESFKPKYQGDKIRSLKFCEGFVRDLLASEKEKLEGLNSSLISETEIRSMTDILKNKIPDGDVTKVIECLSKVNTGDKDKLEYIKEKVNVVESYAIGKNISYTGALIKAIKENWKREQYTTSTRDNFNSYGQRKYDYDDLEKRLLEGQGFYN</sequence>
<proteinExistence type="predicted"/>
<evidence type="ECO:0000313" key="2">
    <source>
        <dbReference type="EMBL" id="URZ10915.1"/>
    </source>
</evidence>
<dbReference type="STRING" id="84029.CROST_10990"/>
<feature type="compositionally biased region" description="Basic and acidic residues" evidence="1">
    <location>
        <begin position="198"/>
        <end position="211"/>
    </location>
</feature>
<evidence type="ECO:0000313" key="3">
    <source>
        <dbReference type="Proteomes" id="UP000190951"/>
    </source>
</evidence>
<accession>A0A1S8LR95</accession>
<feature type="region of interest" description="Disordered" evidence="1">
    <location>
        <begin position="197"/>
        <end position="220"/>
    </location>
</feature>
<evidence type="ECO:0000256" key="1">
    <source>
        <dbReference type="SAM" id="MobiDB-lite"/>
    </source>
</evidence>